<comment type="subcellular location">
    <subcellularLocation>
        <location evidence="1">Cell membrane</location>
        <topology evidence="1">Multi-pass membrane protein</topology>
    </subcellularLocation>
</comment>
<feature type="transmembrane region" description="Helical" evidence="7">
    <location>
        <begin position="66"/>
        <end position="99"/>
    </location>
</feature>
<feature type="transmembrane region" description="Helical" evidence="7">
    <location>
        <begin position="258"/>
        <end position="278"/>
    </location>
</feature>
<evidence type="ECO:0000256" key="2">
    <source>
        <dbReference type="ARBA" id="ARBA00022475"/>
    </source>
</evidence>
<feature type="compositionally biased region" description="Gly residues" evidence="6">
    <location>
        <begin position="311"/>
        <end position="323"/>
    </location>
</feature>
<dbReference type="GO" id="GO:0005886">
    <property type="term" value="C:plasma membrane"/>
    <property type="evidence" value="ECO:0007669"/>
    <property type="project" value="UniProtKB-SubCell"/>
</dbReference>
<protein>
    <recommendedName>
        <fullName evidence="8">Type II secretion system protein GspF domain-containing protein</fullName>
    </recommendedName>
</protein>
<evidence type="ECO:0000256" key="7">
    <source>
        <dbReference type="SAM" id="Phobius"/>
    </source>
</evidence>
<evidence type="ECO:0000313" key="9">
    <source>
        <dbReference type="EMBL" id="OIV35445.1"/>
    </source>
</evidence>
<feature type="compositionally biased region" description="Basic and acidic residues" evidence="6">
    <location>
        <begin position="298"/>
        <end position="310"/>
    </location>
</feature>
<accession>A0A1J7BA22</accession>
<evidence type="ECO:0000313" key="10">
    <source>
        <dbReference type="Proteomes" id="UP000243342"/>
    </source>
</evidence>
<evidence type="ECO:0000256" key="6">
    <source>
        <dbReference type="SAM" id="MobiDB-lite"/>
    </source>
</evidence>
<feature type="transmembrane region" description="Helical" evidence="7">
    <location>
        <begin position="233"/>
        <end position="252"/>
    </location>
</feature>
<dbReference type="STRING" id="1428644.BIV57_21500"/>
<dbReference type="OrthoDB" id="5243396at2"/>
<evidence type="ECO:0000256" key="3">
    <source>
        <dbReference type="ARBA" id="ARBA00022692"/>
    </source>
</evidence>
<comment type="caution">
    <text evidence="9">The sequence shown here is derived from an EMBL/GenBank/DDBJ whole genome shotgun (WGS) entry which is preliminary data.</text>
</comment>
<evidence type="ECO:0000256" key="4">
    <source>
        <dbReference type="ARBA" id="ARBA00022989"/>
    </source>
</evidence>
<evidence type="ECO:0000259" key="8">
    <source>
        <dbReference type="Pfam" id="PF00482"/>
    </source>
</evidence>
<keyword evidence="2" id="KW-1003">Cell membrane</keyword>
<dbReference type="PANTHER" id="PTHR35007:SF3">
    <property type="entry name" value="POSSIBLE CONSERVED ALANINE RICH MEMBRANE PROTEIN"/>
    <property type="match status" value="1"/>
</dbReference>
<keyword evidence="3 7" id="KW-0812">Transmembrane</keyword>
<dbReference type="AlphaFoldDB" id="A0A1J7BA22"/>
<keyword evidence="10" id="KW-1185">Reference proteome</keyword>
<feature type="domain" description="Type II secretion system protein GspF" evidence="8">
    <location>
        <begin position="120"/>
        <end position="244"/>
    </location>
</feature>
<name>A0A1J7BA22_9ACTN</name>
<keyword evidence="5 7" id="KW-0472">Membrane</keyword>
<gene>
    <name evidence="9" type="ORF">BIV57_21500</name>
</gene>
<sequence length="337" mass="35778">MTVTLAFAACGALAALGVVGTVLGATGFLDGTGAARPSTNGPAERLVRWWDGQGDPRLRRVHRVQVLLALVGGIGGWLFTDVVLAVVLVPLAVFGLPLLWASTRPSTIRIERLEALSEWTQRLADVLLLGTGLEQAIVTTRAAAPPRLDREVGELVSRLQARWRPEDALRAFAAELGDATSDKICAALLLRASDRGPGLAGALSDLAESVREEVRQRRAIEADRAKHRATVRWLSVITLGVAVVGAFDRAYTGPYHTALGQAVLVFLTVAFVGIIAWMRNLASAPPLPRLLERDRRSRVGRNEDRARGEGRTGGNGGDGSGDGYGDRYGDGDGGAGL</sequence>
<dbReference type="Pfam" id="PF00482">
    <property type="entry name" value="T2SSF"/>
    <property type="match status" value="1"/>
</dbReference>
<organism evidence="9 10">
    <name type="scientific">Mangrovactinospora gilvigrisea</name>
    <dbReference type="NCBI Taxonomy" id="1428644"/>
    <lineage>
        <taxon>Bacteria</taxon>
        <taxon>Bacillati</taxon>
        <taxon>Actinomycetota</taxon>
        <taxon>Actinomycetes</taxon>
        <taxon>Kitasatosporales</taxon>
        <taxon>Streptomycetaceae</taxon>
        <taxon>Mangrovactinospora</taxon>
    </lineage>
</organism>
<dbReference type="RefSeq" id="WP_071658593.1">
    <property type="nucleotide sequence ID" value="NZ_MLCF01000152.1"/>
</dbReference>
<evidence type="ECO:0000256" key="5">
    <source>
        <dbReference type="ARBA" id="ARBA00023136"/>
    </source>
</evidence>
<feature type="region of interest" description="Disordered" evidence="6">
    <location>
        <begin position="298"/>
        <end position="337"/>
    </location>
</feature>
<dbReference type="EMBL" id="MLCF01000152">
    <property type="protein sequence ID" value="OIV35445.1"/>
    <property type="molecule type" value="Genomic_DNA"/>
</dbReference>
<dbReference type="PANTHER" id="PTHR35007">
    <property type="entry name" value="INTEGRAL MEMBRANE PROTEIN-RELATED"/>
    <property type="match status" value="1"/>
</dbReference>
<reference evidence="9 10" key="1">
    <citation type="submission" date="2016-10" db="EMBL/GenBank/DDBJ databases">
        <title>Genome sequence of Streptomyces gilvigriseus MUSC 26.</title>
        <authorList>
            <person name="Lee L.-H."/>
            <person name="Ser H.-L."/>
        </authorList>
    </citation>
    <scope>NUCLEOTIDE SEQUENCE [LARGE SCALE GENOMIC DNA]</scope>
    <source>
        <strain evidence="9 10">MUSC 26</strain>
    </source>
</reference>
<dbReference type="InterPro" id="IPR018076">
    <property type="entry name" value="T2SS_GspF_dom"/>
</dbReference>
<keyword evidence="4 7" id="KW-1133">Transmembrane helix</keyword>
<evidence type="ECO:0000256" key="1">
    <source>
        <dbReference type="ARBA" id="ARBA00004651"/>
    </source>
</evidence>
<proteinExistence type="predicted"/>
<dbReference type="Proteomes" id="UP000243342">
    <property type="component" value="Unassembled WGS sequence"/>
</dbReference>